<dbReference type="Pfam" id="PF23282">
    <property type="entry name" value="WHD_ROQ1"/>
    <property type="match status" value="1"/>
</dbReference>
<dbReference type="InterPro" id="IPR044974">
    <property type="entry name" value="Disease_R_plants"/>
</dbReference>
<reference evidence="6 7" key="1">
    <citation type="journal article" date="2019" name="G3 (Bethesda)">
        <title>Sequencing of a Wild Apple (Malus baccata) Genome Unravels the Differences Between Cultivated and Wild Apple Species Regarding Disease Resistance and Cold Tolerance.</title>
        <authorList>
            <person name="Chen X."/>
        </authorList>
    </citation>
    <scope>NUCLEOTIDE SEQUENCE [LARGE SCALE GENOMIC DNA]</scope>
    <source>
        <strain evidence="7">cv. Shandingzi</strain>
        <tissue evidence="6">Leaves</tissue>
    </source>
</reference>
<dbReference type="SMART" id="SM00255">
    <property type="entry name" value="TIR"/>
    <property type="match status" value="1"/>
</dbReference>
<keyword evidence="1" id="KW-0433">Leucine-rich repeat</keyword>
<dbReference type="InterPro" id="IPR032675">
    <property type="entry name" value="LRR_dom_sf"/>
</dbReference>
<dbReference type="GO" id="GO:0007165">
    <property type="term" value="P:signal transduction"/>
    <property type="evidence" value="ECO:0007669"/>
    <property type="project" value="InterPro"/>
</dbReference>
<evidence type="ECO:0000256" key="4">
    <source>
        <dbReference type="ARBA" id="ARBA00023027"/>
    </source>
</evidence>
<dbReference type="GO" id="GO:0043531">
    <property type="term" value="F:ADP binding"/>
    <property type="evidence" value="ECO:0007669"/>
    <property type="project" value="InterPro"/>
</dbReference>
<dbReference type="EMBL" id="VIEB01000260">
    <property type="protein sequence ID" value="TQD98003.1"/>
    <property type="molecule type" value="Genomic_DNA"/>
</dbReference>
<dbReference type="Pfam" id="PF23286">
    <property type="entry name" value="LRR_13"/>
    <property type="match status" value="2"/>
</dbReference>
<dbReference type="InterPro" id="IPR058192">
    <property type="entry name" value="WHD_ROQ1-like"/>
</dbReference>
<comment type="caution">
    <text evidence="6">The sequence shown here is derived from an EMBL/GenBank/DDBJ whole genome shotgun (WGS) entry which is preliminary data.</text>
</comment>
<dbReference type="FunFam" id="3.40.50.10140:FF:000007">
    <property type="entry name" value="Disease resistance protein (TIR-NBS-LRR class)"/>
    <property type="match status" value="1"/>
</dbReference>
<dbReference type="InterPro" id="IPR027417">
    <property type="entry name" value="P-loop_NTPase"/>
</dbReference>
<name>A0A540MH18_MALBA</name>
<evidence type="ECO:0000256" key="2">
    <source>
        <dbReference type="ARBA" id="ARBA00022737"/>
    </source>
</evidence>
<sequence>MASSSTSSDSSSSSGRRRWTYDVFLNFRGEDTRRSFVSHLYRALDQKAIHTFIDAEELRKGNHLSDLLTAIRNSRVSIVVFSPNYASSTWCLKELVQILECMDSDGQTVVPVFYDVDPSHVRKRKRSFAEAFARHELDSAAEMAEVQSWKSALTRACNLSGWDSQNYKDDARLVEEIVQDIFDKLIHMSSSKGDGLVGMDSHLDEMNWRLCLGTEDVRFVGIWGMGGIGKTTIARAVYEKIACQFEAYCFLENVKEGFSRHGAVHMQEELLSRILKEKVRSLGTLDKGSKMIRERLAKKKVFLVLDDVDNIDQIEGLLGKQRSFGCGSRIIITTRDVQSLSGVDTIYSPKSLSNKEARDLFMQYALRTRQPTGDYNHLTYHAIKYAKGLPLALKVLGAFLDNKSVREWEDVLEKIRKIPHMGIQDVLRTSFDGLDDSEKDIFLDIACFFKGMKKDYATNILDGCGFYPNSGLRVLIDRSLITISSYGTIEMHDLLEEMGWEIVRQESIKEPGRRRRLWSYEDVHPVLTQNTSTKAIESIVLDLSNKSEVYLNAEAFVGMTRLRLLRISHFGDGDLIRRRSGDLKYLSHMQHLSGDLKYLSHELRCLIWHGCPLKSLPSNFHPNNLVDLDMQYSNIQQLWEGTKHLKWLKYINLNHSQYLERTPNLTEAKNLEALFLEDCKSLFEVHPSISSLQNLLVLSLRGCKELRKFPSNIRMKSLKSLILSGCSSFEKFPSNLEKFPEISEVMGELQALCLDETAIEELPSSISNLTRLHYLSLKGCLKLKSLPCSICQLKSLIDFNLAGCSNLEKFPEISEVMGELQALCLDETAIEELPSSISNLTRLHYLSLKGCLKLKSLPCSICQLKSLIDFNLAGCSNLEKFPEISEVMGELQSLHLDETAIEELPSSISNLTRLHYLSLKGCLKLKSLPCSICQLKSLIDFNLAGCSNLEKFPEISEVMGELQALCLDETAIEELPSSISNLTGLRYLSLECCLKLKHLPCSICQLKSLQYFNLAGCSNLEKFPEISEVMGELQSLRLDETAIEELPSSISNLTRLRYLRLEGCLKLKSLPCSINQLRSLKDFDPVGCSNLENFPKIPEVMGELNWYLLLLLLLPAIEEVPSSIAHLTGLRHLSLECCLNLKVCHAGSINSSP</sequence>
<dbReference type="Pfam" id="PF07725">
    <property type="entry name" value="LRR_3"/>
    <property type="match status" value="1"/>
</dbReference>
<dbReference type="Gene3D" id="3.80.10.10">
    <property type="entry name" value="Ribonuclease Inhibitor"/>
    <property type="match status" value="3"/>
</dbReference>
<dbReference type="Pfam" id="PF00931">
    <property type="entry name" value="NB-ARC"/>
    <property type="match status" value="1"/>
</dbReference>
<dbReference type="PRINTS" id="PR00364">
    <property type="entry name" value="DISEASERSIST"/>
</dbReference>
<dbReference type="PROSITE" id="PS50104">
    <property type="entry name" value="TIR"/>
    <property type="match status" value="1"/>
</dbReference>
<dbReference type="SUPFAM" id="SSF46785">
    <property type="entry name" value="Winged helix' DNA-binding domain"/>
    <property type="match status" value="1"/>
</dbReference>
<keyword evidence="2" id="KW-0677">Repeat</keyword>
<dbReference type="Gene3D" id="3.40.50.300">
    <property type="entry name" value="P-loop containing nucleotide triphosphate hydrolases"/>
    <property type="match status" value="1"/>
</dbReference>
<dbReference type="Gene3D" id="1.10.8.430">
    <property type="entry name" value="Helical domain of apoptotic protease-activating factors"/>
    <property type="match status" value="1"/>
</dbReference>
<dbReference type="InterPro" id="IPR002182">
    <property type="entry name" value="NB-ARC"/>
</dbReference>
<dbReference type="SUPFAM" id="SSF52200">
    <property type="entry name" value="Toll/Interleukin receptor TIR domain"/>
    <property type="match status" value="1"/>
</dbReference>
<evidence type="ECO:0000256" key="3">
    <source>
        <dbReference type="ARBA" id="ARBA00022821"/>
    </source>
</evidence>
<dbReference type="InterPro" id="IPR058546">
    <property type="entry name" value="RPS4B/Roq1-like_LRR"/>
</dbReference>
<dbReference type="PANTHER" id="PTHR11017:SF573">
    <property type="entry name" value="ADP-RIBOSYL CYCLASE_CYCLIC ADP-RIBOSE HYDROLASE"/>
    <property type="match status" value="1"/>
</dbReference>
<dbReference type="InterPro" id="IPR036390">
    <property type="entry name" value="WH_DNA-bd_sf"/>
</dbReference>
<protein>
    <recommendedName>
        <fullName evidence="5">TIR domain-containing protein</fullName>
    </recommendedName>
</protein>
<keyword evidence="7" id="KW-1185">Reference proteome</keyword>
<accession>A0A540MH18</accession>
<keyword evidence="3" id="KW-0611">Plant defense</keyword>
<dbReference type="SUPFAM" id="SSF52058">
    <property type="entry name" value="L domain-like"/>
    <property type="match status" value="2"/>
</dbReference>
<organism evidence="6 7">
    <name type="scientific">Malus baccata</name>
    <name type="common">Siberian crab apple</name>
    <name type="synonym">Pyrus baccata</name>
    <dbReference type="NCBI Taxonomy" id="106549"/>
    <lineage>
        <taxon>Eukaryota</taxon>
        <taxon>Viridiplantae</taxon>
        <taxon>Streptophyta</taxon>
        <taxon>Embryophyta</taxon>
        <taxon>Tracheophyta</taxon>
        <taxon>Spermatophyta</taxon>
        <taxon>Magnoliopsida</taxon>
        <taxon>eudicotyledons</taxon>
        <taxon>Gunneridae</taxon>
        <taxon>Pentapetalae</taxon>
        <taxon>rosids</taxon>
        <taxon>fabids</taxon>
        <taxon>Rosales</taxon>
        <taxon>Rosaceae</taxon>
        <taxon>Amygdaloideae</taxon>
        <taxon>Maleae</taxon>
        <taxon>Malus</taxon>
    </lineage>
</organism>
<evidence type="ECO:0000313" key="6">
    <source>
        <dbReference type="EMBL" id="TQD98003.1"/>
    </source>
</evidence>
<dbReference type="InterPro" id="IPR011713">
    <property type="entry name" value="Leu-rich_rpt_3"/>
</dbReference>
<dbReference type="InterPro" id="IPR035897">
    <property type="entry name" value="Toll_tir_struct_dom_sf"/>
</dbReference>
<evidence type="ECO:0000313" key="7">
    <source>
        <dbReference type="Proteomes" id="UP000315295"/>
    </source>
</evidence>
<gene>
    <name evidence="6" type="ORF">C1H46_016367</name>
</gene>
<dbReference type="InterPro" id="IPR003591">
    <property type="entry name" value="Leu-rich_rpt_typical-subtyp"/>
</dbReference>
<evidence type="ECO:0000256" key="1">
    <source>
        <dbReference type="ARBA" id="ARBA00022614"/>
    </source>
</evidence>
<feature type="domain" description="TIR" evidence="5">
    <location>
        <begin position="19"/>
        <end position="185"/>
    </location>
</feature>
<dbReference type="Gene3D" id="3.40.50.10140">
    <property type="entry name" value="Toll/interleukin-1 receptor homology (TIR) domain"/>
    <property type="match status" value="1"/>
</dbReference>
<dbReference type="InterPro" id="IPR042197">
    <property type="entry name" value="Apaf_helical"/>
</dbReference>
<proteinExistence type="predicted"/>
<dbReference type="InterPro" id="IPR000157">
    <property type="entry name" value="TIR_dom"/>
</dbReference>
<dbReference type="SUPFAM" id="SSF52540">
    <property type="entry name" value="P-loop containing nucleoside triphosphate hydrolases"/>
    <property type="match status" value="1"/>
</dbReference>
<dbReference type="PANTHER" id="PTHR11017">
    <property type="entry name" value="LEUCINE-RICH REPEAT-CONTAINING PROTEIN"/>
    <property type="match status" value="1"/>
</dbReference>
<evidence type="ECO:0000259" key="5">
    <source>
        <dbReference type="PROSITE" id="PS50104"/>
    </source>
</evidence>
<dbReference type="GO" id="GO:0006952">
    <property type="term" value="P:defense response"/>
    <property type="evidence" value="ECO:0007669"/>
    <property type="project" value="UniProtKB-KW"/>
</dbReference>
<dbReference type="Proteomes" id="UP000315295">
    <property type="component" value="Unassembled WGS sequence"/>
</dbReference>
<keyword evidence="4" id="KW-0520">NAD</keyword>
<dbReference type="AlphaFoldDB" id="A0A540MH18"/>
<dbReference type="Pfam" id="PF01582">
    <property type="entry name" value="TIR"/>
    <property type="match status" value="1"/>
</dbReference>
<dbReference type="SMART" id="SM00369">
    <property type="entry name" value="LRR_TYP"/>
    <property type="match status" value="5"/>
</dbReference>